<feature type="region of interest" description="Disordered" evidence="1">
    <location>
        <begin position="988"/>
        <end position="1023"/>
    </location>
</feature>
<evidence type="ECO:0000259" key="5">
    <source>
        <dbReference type="Pfam" id="PF24312"/>
    </source>
</evidence>
<dbReference type="OrthoDB" id="5529162at2759"/>
<organism evidence="8 9">
    <name type="scientific">Pseudomicrostroma glucosiphilum</name>
    <dbReference type="NCBI Taxonomy" id="1684307"/>
    <lineage>
        <taxon>Eukaryota</taxon>
        <taxon>Fungi</taxon>
        <taxon>Dikarya</taxon>
        <taxon>Basidiomycota</taxon>
        <taxon>Ustilaginomycotina</taxon>
        <taxon>Exobasidiomycetes</taxon>
        <taxon>Microstromatales</taxon>
        <taxon>Microstromatales incertae sedis</taxon>
        <taxon>Pseudomicrostroma</taxon>
    </lineage>
</organism>
<keyword evidence="2" id="KW-0812">Transmembrane</keyword>
<dbReference type="GO" id="GO:0006999">
    <property type="term" value="P:nuclear pore organization"/>
    <property type="evidence" value="ECO:0007669"/>
    <property type="project" value="TreeGrafter"/>
</dbReference>
<protein>
    <recommendedName>
        <fullName evidence="10">Nucleoporin Pom152</fullName>
    </recommendedName>
</protein>
<dbReference type="Pfam" id="PF24312">
    <property type="entry name" value="Ig-like_POM152"/>
    <property type="match status" value="1"/>
</dbReference>
<evidence type="ECO:0000259" key="6">
    <source>
        <dbReference type="Pfam" id="PF24519"/>
    </source>
</evidence>
<gene>
    <name evidence="8" type="ORF">BCV69DRAFT_281474</name>
</gene>
<evidence type="ECO:0000256" key="1">
    <source>
        <dbReference type="SAM" id="MobiDB-lite"/>
    </source>
</evidence>
<evidence type="ECO:0000259" key="7">
    <source>
        <dbReference type="Pfam" id="PF24527"/>
    </source>
</evidence>
<dbReference type="Pfam" id="PF23664">
    <property type="entry name" value="Ig_Pom152"/>
    <property type="match status" value="1"/>
</dbReference>
<dbReference type="InterPro" id="IPR056540">
    <property type="entry name" value="TMD_POM152"/>
</dbReference>
<dbReference type="EMBL" id="KZ819323">
    <property type="protein sequence ID" value="PWN22482.1"/>
    <property type="molecule type" value="Genomic_DNA"/>
</dbReference>
<dbReference type="InterPro" id="IPR056543">
    <property type="entry name" value="Ig-like_POM152_9th"/>
</dbReference>
<feature type="domain" description="Nucleoporin POM152 Ig-like" evidence="5">
    <location>
        <begin position="856"/>
        <end position="931"/>
    </location>
</feature>
<dbReference type="InterPro" id="IPR056541">
    <property type="entry name" value="Ig-like_POM152"/>
</dbReference>
<dbReference type="InterPro" id="IPR056544">
    <property type="entry name" value="Ig_POM152"/>
</dbReference>
<keyword evidence="9" id="KW-1185">Reference proteome</keyword>
<proteinExistence type="predicted"/>
<evidence type="ECO:0000259" key="4">
    <source>
        <dbReference type="Pfam" id="PF24097"/>
    </source>
</evidence>
<accession>A0A316UBE3</accession>
<dbReference type="Pfam" id="PF24097">
    <property type="entry name" value="TMD_POM152"/>
    <property type="match status" value="1"/>
</dbReference>
<dbReference type="GeneID" id="37013736"/>
<dbReference type="Proteomes" id="UP000245942">
    <property type="component" value="Unassembled WGS sequence"/>
</dbReference>
<feature type="domain" description="Nucleoporin POM152 immunoglobulin-like" evidence="3">
    <location>
        <begin position="616"/>
        <end position="718"/>
    </location>
</feature>
<evidence type="ECO:0000256" key="2">
    <source>
        <dbReference type="SAM" id="Phobius"/>
    </source>
</evidence>
<dbReference type="Pfam" id="PF24519">
    <property type="entry name" value="Ig-like_Pom152_1"/>
    <property type="match status" value="1"/>
</dbReference>
<dbReference type="GO" id="GO:0017056">
    <property type="term" value="F:structural constituent of nuclear pore"/>
    <property type="evidence" value="ECO:0007669"/>
    <property type="project" value="InterPro"/>
</dbReference>
<feature type="domain" description="Nucleoporin POM152 N-terminal transmembrane" evidence="4">
    <location>
        <begin position="33"/>
        <end position="113"/>
    </location>
</feature>
<dbReference type="PANTHER" id="PTHR28206:SF1">
    <property type="entry name" value="NUCLEOPORIN POM152"/>
    <property type="match status" value="1"/>
</dbReference>
<dbReference type="InterPro" id="IPR037701">
    <property type="entry name" value="Pom152"/>
</dbReference>
<sequence length="1405" mass="152516">MASAAASPAGGKPGVAPAAASPLPPLIPISLIDAPAQRLWAVSAAGAVQAYKFFILFASDDSSASLSFALLIDLALLLALSRLRIPRLAFSDGKWVAIGALAALLDWLLMGGWRTMLSLLGMGSISSWLATLFGDTFSSSISLSEGRVRISDLVKPGSHILGQHTIHVLPYSTAAFSPSLSSCHCIGPGRPDVKIPVLFNNTEPHWLQYSVTPFDDPGNPALFNVTIHKGGLTTIATEHRDELAEHADWDEVEAELVGSDALARREGSANGPSPRSAKTKQGRKLAAKMLASENQQRMYQLPVKHIGRLRLERVLDRSRMDARISQGEIMVVGCPTTSFVQSDSLSDPQHKCPGDKAQLSVAVRGLAPLELSYTREWTASHSGAKPETQSLSISHISNTNIASPLVGGEGSSTEGALSVALGRRRGSDLQQRRDPDFGWAVSQEEVVPISLDIAQPGSYSYELRTVKDACGNIVDVPSLSKHEAHKSSSALKALAAGDSELPPVYRRQIEVHSRAHASIIGCSTEKPLQLLRGGPPKELMLKATRVEADVEWTASVRFQPEEGSPAAGWRKNMTFGKDGTARMAAALPGLYLLEGMEGTFCTGEIGSPWSCPVVEVPPPTADISFSAIEDMCAGSVGVNAMAILTGQPPFRLSYEMKRSGQPARKQERIIERTREEFEFRPSTKGAVEYRFTGLADANYRDIRLDGPVFEQIVHPLASARFTHSGGSPPQHGRRTSSPSRDEKIIMRSCEGNRARADIVLEGTGPFDVTYVVRSGSGKADAEQRTVKGIKGPNHTLDIDLPPHINTHGGTLTVSLVSIKDGKSCERPLTTADVVVEIRRGRPTAAFAIPGASRGETRTGQTQILEGREARLPIRLEGEAPWKVEYLRDGDAMPVTTTIRQSESELIVDRPGLYSLVAVHDAFCDGTVPSESAQWQVAVAKRPSVHFKEDSGVKSSKNGSLIRRSICQGTPDSVFLDLSGQSPMEVTYEHRSPSWSVPTDQERERFLSSDGASRQNGGRERDTFTTAQNVTAFQLSTSRPGWHTYELLEVGDTVYPLTALKASKSQRLEQMVHSPPSAAFAPQESSSRKSKKTFCVGDSLNSQRDVAPTVQLSGQPPFTLEFELQSTSFRRQGGSRRFLRRNIRSHTYTLGLEVDEAEEFKFDTTGNWGFRILSLEDGNGCLTTDTSGVGHAALGGMAKSAAAHIEVADTASIAAVGTREDYCVGETVDYILQGTAPWTVTYAFNGKTSTANVNTRHFSRVAEKAGTLEVRSVAHQHNSCKRDLSPRDEGMRKVIHPLPSVKVRDGANFIEDLREGTQAEIVFSLRGTPPFSLTYQRLEAADFYAYPRVLEEHTISGILEDEVRFYASEEGTWKVTWLQDRYCSVSIDGKGQKTGQGRAKLAIMDG</sequence>
<name>A0A316UBE3_9BASI</name>
<dbReference type="GO" id="GO:0006606">
    <property type="term" value="P:protein import into nucleus"/>
    <property type="evidence" value="ECO:0007669"/>
    <property type="project" value="TreeGrafter"/>
</dbReference>
<dbReference type="InterPro" id="IPR056542">
    <property type="entry name" value="Ig-like_POM152_1st"/>
</dbReference>
<feature type="domain" description="Nucleoporin POM152 first Ig-like" evidence="6">
    <location>
        <begin position="174"/>
        <end position="331"/>
    </location>
</feature>
<dbReference type="PANTHER" id="PTHR28206">
    <property type="entry name" value="NUCLEOPORIN POM152"/>
    <property type="match status" value="1"/>
</dbReference>
<evidence type="ECO:0000259" key="3">
    <source>
        <dbReference type="Pfam" id="PF23664"/>
    </source>
</evidence>
<feature type="transmembrane region" description="Helical" evidence="2">
    <location>
        <begin position="64"/>
        <end position="83"/>
    </location>
</feature>
<dbReference type="RefSeq" id="XP_025349642.1">
    <property type="nucleotide sequence ID" value="XM_025492002.1"/>
</dbReference>
<evidence type="ECO:0000313" key="8">
    <source>
        <dbReference type="EMBL" id="PWN22482.1"/>
    </source>
</evidence>
<feature type="region of interest" description="Disordered" evidence="1">
    <location>
        <begin position="719"/>
        <end position="742"/>
    </location>
</feature>
<dbReference type="GO" id="GO:0070762">
    <property type="term" value="C:nuclear pore transmembrane ring"/>
    <property type="evidence" value="ECO:0007669"/>
    <property type="project" value="TreeGrafter"/>
</dbReference>
<feature type="domain" description="Nucleoporin POM152 ninth Ig-like" evidence="7">
    <location>
        <begin position="1211"/>
        <end position="1281"/>
    </location>
</feature>
<dbReference type="STRING" id="1684307.A0A316UBE3"/>
<keyword evidence="2" id="KW-0472">Membrane</keyword>
<feature type="region of interest" description="Disordered" evidence="1">
    <location>
        <begin position="262"/>
        <end position="282"/>
    </location>
</feature>
<evidence type="ECO:0000313" key="9">
    <source>
        <dbReference type="Proteomes" id="UP000245942"/>
    </source>
</evidence>
<reference evidence="8 9" key="1">
    <citation type="journal article" date="2018" name="Mol. Biol. Evol.">
        <title>Broad Genomic Sampling Reveals a Smut Pathogenic Ancestry of the Fungal Clade Ustilaginomycotina.</title>
        <authorList>
            <person name="Kijpornyongpan T."/>
            <person name="Mondo S.J."/>
            <person name="Barry K."/>
            <person name="Sandor L."/>
            <person name="Lee J."/>
            <person name="Lipzen A."/>
            <person name="Pangilinan J."/>
            <person name="LaButti K."/>
            <person name="Hainaut M."/>
            <person name="Henrissat B."/>
            <person name="Grigoriev I.V."/>
            <person name="Spatafora J.W."/>
            <person name="Aime M.C."/>
        </authorList>
    </citation>
    <scope>NUCLEOTIDE SEQUENCE [LARGE SCALE GENOMIC DNA]</scope>
    <source>
        <strain evidence="8 9">MCA 4718</strain>
    </source>
</reference>
<evidence type="ECO:0008006" key="10">
    <source>
        <dbReference type="Google" id="ProtNLM"/>
    </source>
</evidence>
<feature type="transmembrane region" description="Helical" evidence="2">
    <location>
        <begin position="95"/>
        <end position="113"/>
    </location>
</feature>
<keyword evidence="2" id="KW-1133">Transmembrane helix</keyword>
<dbReference type="Pfam" id="PF24527">
    <property type="entry name" value="Ig-like_Pom152_9"/>
    <property type="match status" value="1"/>
</dbReference>